<evidence type="ECO:0000313" key="6">
    <source>
        <dbReference type="Proteomes" id="UP000323426"/>
    </source>
</evidence>
<keyword evidence="6" id="KW-1185">Reference proteome</keyword>
<comment type="caution">
    <text evidence="5">The sequence shown here is derived from an EMBL/GenBank/DDBJ whole genome shotgun (WGS) entry which is preliminary data.</text>
</comment>
<name>A0A5M6DLB4_9BACT</name>
<evidence type="ECO:0000256" key="2">
    <source>
        <dbReference type="ARBA" id="ARBA00008841"/>
    </source>
</evidence>
<evidence type="ECO:0000256" key="4">
    <source>
        <dbReference type="ARBA" id="ARBA00023172"/>
    </source>
</evidence>
<sequence>MPQHLPVGKLEQAEIVLYCLEADEMWSYVGAKDCPVWLWLAVERRTGLVVGFHIGERNQESALGLWLSIPPALREKALVFTDDLAAYAAVFQKGQHQTEGKKQTTKIERLNNTLRQRCSRLVRKTLSFSKSWQNHFEAIRFLLVNLNLQKLANKPSLL</sequence>
<dbReference type="Pfam" id="PF03400">
    <property type="entry name" value="DDE_Tnp_IS1"/>
    <property type="match status" value="1"/>
</dbReference>
<dbReference type="GO" id="GO:0004803">
    <property type="term" value="F:transposase activity"/>
    <property type="evidence" value="ECO:0007669"/>
    <property type="project" value="InterPro"/>
</dbReference>
<evidence type="ECO:0000256" key="1">
    <source>
        <dbReference type="ARBA" id="ARBA00004091"/>
    </source>
</evidence>
<dbReference type="InterPro" id="IPR005063">
    <property type="entry name" value="Transposase_27"/>
</dbReference>
<protein>
    <submittedName>
        <fullName evidence="5">IS1 family transposase</fullName>
    </submittedName>
</protein>
<dbReference type="InterPro" id="IPR051354">
    <property type="entry name" value="Transposase_27_IS1"/>
</dbReference>
<keyword evidence="4" id="KW-0233">DNA recombination</keyword>
<dbReference type="RefSeq" id="WP_150087466.1">
    <property type="nucleotide sequence ID" value="NZ_VWSF01000003.1"/>
</dbReference>
<dbReference type="PANTHER" id="PTHR33293:SF1">
    <property type="entry name" value="INSERTION ELEMENT IS1 1 PROTEIN INSB-RELATED"/>
    <property type="match status" value="1"/>
</dbReference>
<organism evidence="5 6">
    <name type="scientific">Adhaeribacter rhizoryzae</name>
    <dbReference type="NCBI Taxonomy" id="2607907"/>
    <lineage>
        <taxon>Bacteria</taxon>
        <taxon>Pseudomonadati</taxon>
        <taxon>Bacteroidota</taxon>
        <taxon>Cytophagia</taxon>
        <taxon>Cytophagales</taxon>
        <taxon>Hymenobacteraceae</taxon>
        <taxon>Adhaeribacter</taxon>
    </lineage>
</organism>
<evidence type="ECO:0000313" key="5">
    <source>
        <dbReference type="EMBL" id="KAA5548334.1"/>
    </source>
</evidence>
<reference evidence="5 6" key="1">
    <citation type="submission" date="2019-09" db="EMBL/GenBank/DDBJ databases">
        <title>Genome sequence and assembly of Adhaeribacter sp.</title>
        <authorList>
            <person name="Chhetri G."/>
        </authorList>
    </citation>
    <scope>NUCLEOTIDE SEQUENCE [LARGE SCALE GENOMIC DNA]</scope>
    <source>
        <strain evidence="5 6">DK36</strain>
    </source>
</reference>
<comment type="function">
    <text evidence="1">Absolutely required for transposition of IS1.</text>
</comment>
<dbReference type="GO" id="GO:0006313">
    <property type="term" value="P:DNA transposition"/>
    <property type="evidence" value="ECO:0007669"/>
    <property type="project" value="InterPro"/>
</dbReference>
<proteinExistence type="inferred from homology"/>
<comment type="similarity">
    <text evidence="2">Belongs to the transposase 27 family.</text>
</comment>
<dbReference type="AlphaFoldDB" id="A0A5M6DLB4"/>
<dbReference type="PANTHER" id="PTHR33293">
    <property type="entry name" value="INSERTION ELEMENT IS1 1 PROTEIN INSB-RELATED"/>
    <property type="match status" value="1"/>
</dbReference>
<dbReference type="EMBL" id="VWSF01000003">
    <property type="protein sequence ID" value="KAA5548334.1"/>
    <property type="molecule type" value="Genomic_DNA"/>
</dbReference>
<evidence type="ECO:0000256" key="3">
    <source>
        <dbReference type="ARBA" id="ARBA00022578"/>
    </source>
</evidence>
<dbReference type="GO" id="GO:0003677">
    <property type="term" value="F:DNA binding"/>
    <property type="evidence" value="ECO:0007669"/>
    <property type="project" value="InterPro"/>
</dbReference>
<dbReference type="Proteomes" id="UP000323426">
    <property type="component" value="Unassembled WGS sequence"/>
</dbReference>
<accession>A0A5M6DLB4</accession>
<dbReference type="NCBIfam" id="NF033558">
    <property type="entry name" value="transpos_IS1"/>
    <property type="match status" value="1"/>
</dbReference>
<gene>
    <name evidence="5" type="ORF">F0145_06300</name>
</gene>
<keyword evidence="3" id="KW-0815">Transposition</keyword>